<comment type="caution">
    <text evidence="2">The sequence shown here is derived from an EMBL/GenBank/DDBJ whole genome shotgun (WGS) entry which is preliminary data.</text>
</comment>
<sequence>MADKYLKAIKDGKVVAVGDDKSVTITGESANTKIVKGAYKVAFDETIDKSLSAIASALVDVPEFTTLPISVTGITLNKTTLSLEEGATGQLTATVAPTDATNKTVSWSSDKTTVATVDNTGKVTAVKAGTANITVKTADGAKTAVCALTVTAPAEG</sequence>
<organism evidence="2 3">
    <name type="scientific">Ligilactobacillus salitolerans</name>
    <dbReference type="NCBI Taxonomy" id="1808352"/>
    <lineage>
        <taxon>Bacteria</taxon>
        <taxon>Bacillati</taxon>
        <taxon>Bacillota</taxon>
        <taxon>Bacilli</taxon>
        <taxon>Lactobacillales</taxon>
        <taxon>Lactobacillaceae</taxon>
        <taxon>Ligilactobacillus</taxon>
    </lineage>
</organism>
<proteinExistence type="predicted"/>
<evidence type="ECO:0000313" key="3">
    <source>
        <dbReference type="Proteomes" id="UP000286848"/>
    </source>
</evidence>
<protein>
    <recommendedName>
        <fullName evidence="1">BIG2 domain-containing protein</fullName>
    </recommendedName>
</protein>
<dbReference type="InterPro" id="IPR008964">
    <property type="entry name" value="Invasin/intimin_cell_adhesion"/>
</dbReference>
<dbReference type="RefSeq" id="WP_124976237.1">
    <property type="nucleotide sequence ID" value="NZ_BFFP01000015.1"/>
</dbReference>
<dbReference type="AlphaFoldDB" id="A0A401ISX9"/>
<feature type="domain" description="BIG2" evidence="1">
    <location>
        <begin position="70"/>
        <end position="147"/>
    </location>
</feature>
<evidence type="ECO:0000313" key="2">
    <source>
        <dbReference type="EMBL" id="GBG94642.1"/>
    </source>
</evidence>
<dbReference type="SMART" id="SM00635">
    <property type="entry name" value="BID_2"/>
    <property type="match status" value="1"/>
</dbReference>
<dbReference type="Proteomes" id="UP000286848">
    <property type="component" value="Unassembled WGS sequence"/>
</dbReference>
<dbReference type="Pfam" id="PF02368">
    <property type="entry name" value="Big_2"/>
    <property type="match status" value="1"/>
</dbReference>
<dbReference type="SUPFAM" id="SSF49373">
    <property type="entry name" value="Invasin/intimin cell-adhesion fragments"/>
    <property type="match status" value="1"/>
</dbReference>
<dbReference type="Gene3D" id="2.60.40.1080">
    <property type="match status" value="1"/>
</dbReference>
<keyword evidence="3" id="KW-1185">Reference proteome</keyword>
<name>A0A401ISX9_9LACO</name>
<gene>
    <name evidence="2" type="ORF">LFYK43_11010</name>
</gene>
<dbReference type="EMBL" id="BFFP01000015">
    <property type="protein sequence ID" value="GBG94642.1"/>
    <property type="molecule type" value="Genomic_DNA"/>
</dbReference>
<dbReference type="OrthoDB" id="2329086at2"/>
<accession>A0A401ISX9</accession>
<reference evidence="2 3" key="1">
    <citation type="journal article" date="2019" name="Int. J. Syst. Evol. Microbiol.">
        <title>Lactobacillus salitolerans sp. nov., a novel lactic acid bacterium isolated from spent mushroom substrates.</title>
        <authorList>
            <person name="Tohno M."/>
            <person name="Tanizawa Y."/>
            <person name="Kojima Y."/>
            <person name="Sakamoto M."/>
            <person name="Nakamura Y."/>
            <person name="Ohkuma M."/>
            <person name="Kobayashi H."/>
        </authorList>
    </citation>
    <scope>NUCLEOTIDE SEQUENCE [LARGE SCALE GENOMIC DNA]</scope>
    <source>
        <strain evidence="2 3">YK43</strain>
    </source>
</reference>
<evidence type="ECO:0000259" key="1">
    <source>
        <dbReference type="SMART" id="SM00635"/>
    </source>
</evidence>
<dbReference type="InterPro" id="IPR003343">
    <property type="entry name" value="Big_2"/>
</dbReference>